<dbReference type="Gene3D" id="2.40.10.10">
    <property type="entry name" value="Trypsin-like serine proteases"/>
    <property type="match status" value="1"/>
</dbReference>
<accession>Q5TPV5</accession>
<comment type="caution">
    <text evidence="3">The sequence shown here is derived from an EMBL/GenBank/DDBJ whole genome shotgun (WGS) entry which is preliminary data.</text>
</comment>
<comment type="similarity">
    <text evidence="1">Belongs to the peptidase S1 family. CLIP subfamily.</text>
</comment>
<dbReference type="PANTHER" id="PTHR24260">
    <property type="match status" value="1"/>
</dbReference>
<dbReference type="InterPro" id="IPR033116">
    <property type="entry name" value="TRYPSIN_SER"/>
</dbReference>
<dbReference type="PANTHER" id="PTHR24260:SF147">
    <property type="entry name" value="EG:BACR7A4.3 PROTEIN-RELATED"/>
    <property type="match status" value="1"/>
</dbReference>
<dbReference type="Pfam" id="PF00089">
    <property type="entry name" value="Trypsin"/>
    <property type="match status" value="1"/>
</dbReference>
<reference evidence="3" key="4">
    <citation type="journal article" date="2007" name="Genome Biol.">
        <title>Update of the Anopheles gambiae PEST genome assembly.</title>
        <authorList>
            <person name="Sharakhova M.V."/>
            <person name="Hammond M.P."/>
            <person name="Lobo N.F."/>
            <person name="Krzywinski J."/>
            <person name="Unger M.F."/>
            <person name="Hillenmeyer M.E."/>
            <person name="Bruggner R.V."/>
            <person name="Birney E."/>
            <person name="Collins F.H."/>
        </authorList>
    </citation>
    <scope>NUCLEOTIDE SEQUENCE</scope>
    <source>
        <strain evidence="3">PEST</strain>
    </source>
</reference>
<name>Q5TPV5_ANOGA</name>
<dbReference type="PROSITE" id="PS50240">
    <property type="entry name" value="TRYPSIN_DOM"/>
    <property type="match status" value="1"/>
</dbReference>
<evidence type="ECO:0000259" key="2">
    <source>
        <dbReference type="PROSITE" id="PS50240"/>
    </source>
</evidence>
<dbReference type="GO" id="GO:0004252">
    <property type="term" value="F:serine-type endopeptidase activity"/>
    <property type="evidence" value="ECO:0007669"/>
    <property type="project" value="InterPro"/>
</dbReference>
<evidence type="ECO:0000313" key="3">
    <source>
        <dbReference type="EMBL" id="EAL39495.3"/>
    </source>
</evidence>
<dbReference type="PaxDb" id="7165-AGAP011431-PA"/>
<reference evidence="3" key="3">
    <citation type="journal article" date="2004" name="Trends Parasitol.">
        <title>The Anopheles gambiae genome: an update.</title>
        <authorList>
            <person name="Mongin E."/>
            <person name="Louis C."/>
            <person name="Holt R.A."/>
            <person name="Birney E."/>
            <person name="Collins F.H."/>
        </authorList>
    </citation>
    <scope>NUCLEOTIDE SEQUENCE</scope>
    <source>
        <strain evidence="3">PEST</strain>
    </source>
</reference>
<dbReference type="eggNOG" id="KOG3627">
    <property type="taxonomic scope" value="Eukaryota"/>
</dbReference>
<feature type="domain" description="Peptidase S1" evidence="2">
    <location>
        <begin position="1"/>
        <end position="60"/>
    </location>
</feature>
<dbReference type="EMBL" id="AAAB01008966">
    <property type="protein sequence ID" value="EAL39495.3"/>
    <property type="molecule type" value="Genomic_DNA"/>
</dbReference>
<dbReference type="InterPro" id="IPR043504">
    <property type="entry name" value="Peptidase_S1_PA_chymotrypsin"/>
</dbReference>
<reference evidence="3" key="5">
    <citation type="submission" date="2011-05" db="EMBL/GenBank/DDBJ databases">
        <authorList>
            <consortium name="VectorBase"/>
        </authorList>
    </citation>
    <scope>NUCLEOTIDE SEQUENCE</scope>
    <source>
        <strain evidence="3">PEST</strain>
    </source>
</reference>
<dbReference type="SUPFAM" id="SSF50494">
    <property type="entry name" value="Trypsin-like serine proteases"/>
    <property type="match status" value="1"/>
</dbReference>
<proteinExistence type="inferred from homology"/>
<dbReference type="VEuPathDB" id="VectorBase:AGAMI1_003832"/>
<dbReference type="AlphaFoldDB" id="Q5TPV5"/>
<dbReference type="HOGENOM" id="CLU_1856937_0_0_1"/>
<dbReference type="PhylomeDB" id="Q5TPV5"/>
<protein>
    <submittedName>
        <fullName evidence="3">AGAP011431-PA</fullName>
    </submittedName>
</protein>
<sequence>MDTCEGDSGGPLQTDRHDLFGNTFPLVVGVVSFGTPCTDGSTGVYTRVSSYLDWIEKEVNQSLSYEEERHGDWRQVNLLAGASVPQMRSYVEEFNISVKSSVQYDVDGYDCSVDYGGPVLTDYYDIHYDEQFKVAKKG</sequence>
<gene>
    <name evidence="3" type="ORF">AgaP_AGAP011431</name>
</gene>
<dbReference type="GO" id="GO:0006508">
    <property type="term" value="P:proteolysis"/>
    <property type="evidence" value="ECO:0007669"/>
    <property type="project" value="InterPro"/>
</dbReference>
<organism evidence="3">
    <name type="scientific">Anopheles gambiae</name>
    <name type="common">African malaria mosquito</name>
    <dbReference type="NCBI Taxonomy" id="7165"/>
    <lineage>
        <taxon>Eukaryota</taxon>
        <taxon>Metazoa</taxon>
        <taxon>Ecdysozoa</taxon>
        <taxon>Arthropoda</taxon>
        <taxon>Hexapoda</taxon>
        <taxon>Insecta</taxon>
        <taxon>Pterygota</taxon>
        <taxon>Neoptera</taxon>
        <taxon>Endopterygota</taxon>
        <taxon>Diptera</taxon>
        <taxon>Nematocera</taxon>
        <taxon>Culicoidea</taxon>
        <taxon>Culicidae</taxon>
        <taxon>Anophelinae</taxon>
        <taxon>Anopheles</taxon>
    </lineage>
</organism>
<dbReference type="InterPro" id="IPR001254">
    <property type="entry name" value="Trypsin_dom"/>
</dbReference>
<reference evidence="3" key="1">
    <citation type="journal article" date="2002" name="Science">
        <title>The genome sequence of the malaria mosquito Anopheles gambiae.</title>
        <authorList>
            <person name="Holt R.A."/>
            <person name="Subramanian G.M."/>
            <person name="Halpern A."/>
            <person name="Sutton G.G."/>
            <person name="Charlab R."/>
            <person name="Nusskern D.R."/>
            <person name="Wincker P."/>
            <person name="Clark A.G."/>
            <person name="Ribeiro J.M."/>
            <person name="Wides R."/>
            <person name="Salzberg S.L."/>
            <person name="Loftus B."/>
            <person name="Yandell M."/>
            <person name="Majoros W.H."/>
            <person name="Rusch D.B."/>
            <person name="Lai Z."/>
            <person name="Kraft C.L."/>
            <person name="Abril J.F."/>
            <person name="Anthouard V."/>
            <person name="Arensburger P."/>
            <person name="Atkinson P.W."/>
            <person name="Baden H."/>
            <person name="de Berardinis V."/>
            <person name="Baldwin D."/>
            <person name="Benes V."/>
            <person name="Biedler J."/>
            <person name="Blass C."/>
            <person name="Bolanos R."/>
            <person name="Boscus D."/>
            <person name="Barnstead M."/>
            <person name="Cai S."/>
            <person name="Center A."/>
            <person name="Chaturverdi K."/>
            <person name="Christophides G.K."/>
            <person name="Chrystal M.A."/>
            <person name="Clamp M."/>
            <person name="Cravchik A."/>
            <person name="Curwen V."/>
            <person name="Dana A."/>
            <person name="Delcher A."/>
            <person name="Dew I."/>
            <person name="Evans C.A."/>
            <person name="Flanigan M."/>
            <person name="Grundschober-Freimoser A."/>
            <person name="Friedli L."/>
            <person name="Gu Z."/>
            <person name="Guan P."/>
            <person name="Guigo R."/>
            <person name="Hillenmeyer M.E."/>
            <person name="Hladun S.L."/>
            <person name="Hogan J.R."/>
            <person name="Hong Y.S."/>
            <person name="Hoover J."/>
            <person name="Jaillon O."/>
            <person name="Ke Z."/>
            <person name="Kodira C."/>
            <person name="Kokoza E."/>
            <person name="Koutsos A."/>
            <person name="Letunic I."/>
            <person name="Levitsky A."/>
            <person name="Liang Y."/>
            <person name="Lin J.J."/>
            <person name="Lobo N.F."/>
            <person name="Lopez J.R."/>
            <person name="Malek J.A."/>
            <person name="McIntosh T.C."/>
            <person name="Meister S."/>
            <person name="Miller J."/>
            <person name="Mobarry C."/>
            <person name="Mongin E."/>
            <person name="Murphy S.D."/>
            <person name="O'Brochta D.A."/>
            <person name="Pfannkoch C."/>
            <person name="Qi R."/>
            <person name="Regier M.A."/>
            <person name="Remington K."/>
            <person name="Shao H."/>
            <person name="Sharakhova M.V."/>
            <person name="Sitter C.D."/>
            <person name="Shetty J."/>
            <person name="Smith T.J."/>
            <person name="Strong R."/>
            <person name="Sun J."/>
            <person name="Thomasova D."/>
            <person name="Ton L.Q."/>
            <person name="Topalis P."/>
            <person name="Tu Z."/>
            <person name="Unger M.F."/>
            <person name="Walenz B."/>
            <person name="Wang A."/>
            <person name="Wang J."/>
            <person name="Wang M."/>
            <person name="Wang X."/>
            <person name="Woodford K.J."/>
            <person name="Wortman J.R."/>
            <person name="Wu M."/>
            <person name="Yao A."/>
            <person name="Zdobnov E.M."/>
            <person name="Zhang H."/>
            <person name="Zhao Q."/>
            <person name="Zhao S."/>
            <person name="Zhu S.C."/>
            <person name="Zhimulev I."/>
            <person name="Coluzzi M."/>
            <person name="della Torre A."/>
            <person name="Roth C.W."/>
            <person name="Louis C."/>
            <person name="Kalush F."/>
            <person name="Mural R.J."/>
            <person name="Myers E.W."/>
            <person name="Adams M.D."/>
            <person name="Smith H.O."/>
            <person name="Broder S."/>
            <person name="Gardner M.J."/>
            <person name="Fraser C.M."/>
            <person name="Birney E."/>
            <person name="Bork P."/>
            <person name="Brey P.T."/>
            <person name="Venter J.C."/>
            <person name="Weissenbach J."/>
            <person name="Kafatos F.C."/>
            <person name="Collins F.H."/>
            <person name="Hoffman S.L."/>
        </authorList>
    </citation>
    <scope>NUCLEOTIDE SEQUENCE [LARGE SCALE GENOMIC DNA]</scope>
    <source>
        <strain evidence="3">PEST</strain>
    </source>
</reference>
<evidence type="ECO:0000256" key="1">
    <source>
        <dbReference type="ARBA" id="ARBA00024195"/>
    </source>
</evidence>
<dbReference type="PROSITE" id="PS00135">
    <property type="entry name" value="TRYPSIN_SER"/>
    <property type="match status" value="1"/>
</dbReference>
<reference evidence="3" key="2">
    <citation type="submission" date="2002-03" db="EMBL/GenBank/DDBJ databases">
        <authorList>
            <consortium name="The Anopheles Genome Sequencing Consortium"/>
        </authorList>
    </citation>
    <scope>NUCLEOTIDE SEQUENCE</scope>
    <source>
        <strain evidence="3">PEST</strain>
    </source>
</reference>
<dbReference type="InterPro" id="IPR009003">
    <property type="entry name" value="Peptidase_S1_PA"/>
</dbReference>
<dbReference type="InterPro" id="IPR051333">
    <property type="entry name" value="CLIP_Serine_Protease"/>
</dbReference>